<dbReference type="STRING" id="999627.SAMN05216236_1414"/>
<name>A0A1I7E1S0_9RHOB</name>
<organism evidence="3 4">
    <name type="scientific">Sedimentitalea nanhaiensis</name>
    <dbReference type="NCBI Taxonomy" id="999627"/>
    <lineage>
        <taxon>Bacteria</taxon>
        <taxon>Pseudomonadati</taxon>
        <taxon>Pseudomonadota</taxon>
        <taxon>Alphaproteobacteria</taxon>
        <taxon>Rhodobacterales</taxon>
        <taxon>Paracoccaceae</taxon>
        <taxon>Sedimentitalea</taxon>
    </lineage>
</organism>
<evidence type="ECO:0000256" key="1">
    <source>
        <dbReference type="SAM" id="Coils"/>
    </source>
</evidence>
<dbReference type="RefSeq" id="WP_074920743.1">
    <property type="nucleotide sequence ID" value="NZ_FPAW01000041.1"/>
</dbReference>
<evidence type="ECO:0000256" key="2">
    <source>
        <dbReference type="SAM" id="MobiDB-lite"/>
    </source>
</evidence>
<dbReference type="Proteomes" id="UP000182466">
    <property type="component" value="Unassembled WGS sequence"/>
</dbReference>
<dbReference type="OrthoDB" id="7867887at2"/>
<keyword evidence="4" id="KW-1185">Reference proteome</keyword>
<protein>
    <submittedName>
        <fullName evidence="3">Uncharacterized protein</fullName>
    </submittedName>
</protein>
<proteinExistence type="predicted"/>
<keyword evidence="1" id="KW-0175">Coiled coil</keyword>
<evidence type="ECO:0000313" key="3">
    <source>
        <dbReference type="EMBL" id="SFU17859.1"/>
    </source>
</evidence>
<gene>
    <name evidence="3" type="ORF">SAMN05216236_1414</name>
</gene>
<feature type="coiled-coil region" evidence="1">
    <location>
        <begin position="193"/>
        <end position="321"/>
    </location>
</feature>
<evidence type="ECO:0000313" key="4">
    <source>
        <dbReference type="Proteomes" id="UP000182466"/>
    </source>
</evidence>
<accession>A0A1I7E1S0</accession>
<reference evidence="3 4" key="1">
    <citation type="submission" date="2016-10" db="EMBL/GenBank/DDBJ databases">
        <authorList>
            <person name="de Groot N.N."/>
        </authorList>
    </citation>
    <scope>NUCLEOTIDE SEQUENCE [LARGE SCALE GENOMIC DNA]</scope>
    <source>
        <strain evidence="3 4">CGMCC 1.10959</strain>
    </source>
</reference>
<feature type="region of interest" description="Disordered" evidence="2">
    <location>
        <begin position="333"/>
        <end position="364"/>
    </location>
</feature>
<sequence>MSDPVLLHIGCGATPDLTSGAARVVLVEPDPEHGPGLHAQGDARVQVIAAAVAPDSGQAPFHRCNFAALSGLQVPEALSQLMPGLTQVATRQVTTLSPQDLIERAGVRGTGHMLRCDAPGAVADLLAGLVTAEALIRFDSVRLTVGAAPLYGPGSDAQSVIELMQGRAFRLISRADAEDPDWPELRFQRDVLLEKLQRRLDAANAAREAAEAQAAQQLAQVGKLGGQLAEQAMELGRLRGQVDAQETELARLRALPGQLEALQAEREAQAGERETREAEIRVAGANLVRALRLQALVAADLKELQERHAELQAVKDSQDALLGQLALQLGDVSDHLRRLEPAPDSPRLKRDAGQDRDRAGKGGT</sequence>
<dbReference type="EMBL" id="FPAW01000041">
    <property type="protein sequence ID" value="SFU17859.1"/>
    <property type="molecule type" value="Genomic_DNA"/>
</dbReference>
<dbReference type="AlphaFoldDB" id="A0A1I7E1S0"/>